<dbReference type="CDD" id="cd04645">
    <property type="entry name" value="LbH_gamma_CA_like"/>
    <property type="match status" value="1"/>
</dbReference>
<dbReference type="InterPro" id="IPR011004">
    <property type="entry name" value="Trimer_LpxA-like_sf"/>
</dbReference>
<evidence type="ECO:0000313" key="1">
    <source>
        <dbReference type="EMBL" id="QDZ14808.1"/>
    </source>
</evidence>
<dbReference type="SUPFAM" id="SSF51161">
    <property type="entry name" value="Trimeric LpxA-like enzymes"/>
    <property type="match status" value="1"/>
</dbReference>
<dbReference type="InterPro" id="IPR001451">
    <property type="entry name" value="Hexapep"/>
</dbReference>
<name>A0A5B8M220_9MICO</name>
<sequence length="179" mass="18673">MTAHPDARLTALADRAFPEVATFAWAAPGAQLIGAVTLHDQASVWYNAVLRADNEPIVVGERSNIQDNCSCHVDNGFPLTLGSGVSVGHNAVLHGCTIEDDVLIGMHATVMNGAVIGTGSLVAAGALVTAGTVVPPRSLVAGVPAKVRRELSDDEVAGIRRNAEVYLEHLELHRGGTQL</sequence>
<organism evidence="1 2">
    <name type="scientific">Humibacter ginsenosidimutans</name>
    <dbReference type="NCBI Taxonomy" id="2599293"/>
    <lineage>
        <taxon>Bacteria</taxon>
        <taxon>Bacillati</taxon>
        <taxon>Actinomycetota</taxon>
        <taxon>Actinomycetes</taxon>
        <taxon>Micrococcales</taxon>
        <taxon>Microbacteriaceae</taxon>
        <taxon>Humibacter</taxon>
    </lineage>
</organism>
<dbReference type="Proteomes" id="UP000320216">
    <property type="component" value="Chromosome"/>
</dbReference>
<evidence type="ECO:0000313" key="2">
    <source>
        <dbReference type="Proteomes" id="UP000320216"/>
    </source>
</evidence>
<reference evidence="1 2" key="1">
    <citation type="submission" date="2019-07" db="EMBL/GenBank/DDBJ databases">
        <title>Full genome sequence of Humibacter sp. WJ7-1.</title>
        <authorList>
            <person name="Im W.-T."/>
        </authorList>
    </citation>
    <scope>NUCLEOTIDE SEQUENCE [LARGE SCALE GENOMIC DNA]</scope>
    <source>
        <strain evidence="1 2">WJ7-1</strain>
    </source>
</reference>
<dbReference type="Pfam" id="PF00132">
    <property type="entry name" value="Hexapep"/>
    <property type="match status" value="1"/>
</dbReference>
<dbReference type="InterPro" id="IPR047324">
    <property type="entry name" value="LbH_gamma_CA-like"/>
</dbReference>
<accession>A0A5B8M220</accession>
<dbReference type="PANTHER" id="PTHR13061">
    <property type="entry name" value="DYNACTIN SUBUNIT P25"/>
    <property type="match status" value="1"/>
</dbReference>
<dbReference type="InterPro" id="IPR050484">
    <property type="entry name" value="Transf_Hexapept/Carb_Anhydrase"/>
</dbReference>
<protein>
    <submittedName>
        <fullName evidence="1">Gamma carbonic anhydrase family protein</fullName>
    </submittedName>
</protein>
<proteinExistence type="predicted"/>
<dbReference type="EMBL" id="CP042305">
    <property type="protein sequence ID" value="QDZ14808.1"/>
    <property type="molecule type" value="Genomic_DNA"/>
</dbReference>
<dbReference type="KEGG" id="huw:FPZ11_08600"/>
<dbReference type="AlphaFoldDB" id="A0A5B8M220"/>
<dbReference type="PANTHER" id="PTHR13061:SF29">
    <property type="entry name" value="GAMMA CARBONIC ANHYDRASE-LIKE 1, MITOCHONDRIAL-RELATED"/>
    <property type="match status" value="1"/>
</dbReference>
<dbReference type="OrthoDB" id="9803036at2"/>
<gene>
    <name evidence="1" type="ORF">FPZ11_08600</name>
</gene>
<dbReference type="Gene3D" id="2.160.10.10">
    <property type="entry name" value="Hexapeptide repeat proteins"/>
    <property type="match status" value="1"/>
</dbReference>
<dbReference type="RefSeq" id="WP_146320043.1">
    <property type="nucleotide sequence ID" value="NZ_CP042305.1"/>
</dbReference>
<keyword evidence="2" id="KW-1185">Reference proteome</keyword>